<accession>A0A2K0TT95</accession>
<dbReference type="AlphaFoldDB" id="A0A2K0TT95"/>
<evidence type="ECO:0000313" key="1">
    <source>
        <dbReference type="EMBL" id="PNP48758.1"/>
    </source>
</evidence>
<sequence length="213" mass="23154">MGTTKTTYRVQGIPADASHDDIKVMISQALGEDASTLDPTIHSLASDPYKPLNSSTMVATVTFEHAPKTLKAGDELTNNVTWDSRTHYITVDSSFRGFTPLNDAKAELNSGMDVIAVSGLSSHSFGSWKARRGTFMWLRDEVAKTADKARILLYGYDTTLVDSDSFQDVGDIAQRLSADVNAMRSGRSAQGALGADPNYLRCALARWTGRERG</sequence>
<reference evidence="1 2" key="1">
    <citation type="submission" date="2017-02" db="EMBL/GenBank/DDBJ databases">
        <title>Genomes of Trichoderma spp. with biocontrol activity.</title>
        <authorList>
            <person name="Gardiner D."/>
            <person name="Kazan K."/>
            <person name="Vos C."/>
            <person name="Harvey P."/>
        </authorList>
    </citation>
    <scope>NUCLEOTIDE SEQUENCE [LARGE SCALE GENOMIC DNA]</scope>
    <source>
        <strain evidence="1 2">A5MH</strain>
    </source>
</reference>
<dbReference type="OrthoDB" id="5097106at2759"/>
<dbReference type="Proteomes" id="UP000236546">
    <property type="component" value="Unassembled WGS sequence"/>
</dbReference>
<proteinExistence type="predicted"/>
<dbReference type="EMBL" id="MTYH01000002">
    <property type="protein sequence ID" value="PNP48758.1"/>
    <property type="molecule type" value="Genomic_DNA"/>
</dbReference>
<evidence type="ECO:0000313" key="2">
    <source>
        <dbReference type="Proteomes" id="UP000236546"/>
    </source>
</evidence>
<gene>
    <name evidence="1" type="ORF">TGAMA5MH_00212</name>
</gene>
<name>A0A2K0TT95_9HYPO</name>
<comment type="caution">
    <text evidence="1">The sequence shown here is derived from an EMBL/GenBank/DDBJ whole genome shotgun (WGS) entry which is preliminary data.</text>
</comment>
<protein>
    <submittedName>
        <fullName evidence="1">Uncharacterized protein</fullName>
    </submittedName>
</protein>
<organism evidence="1 2">
    <name type="scientific">Trichoderma gamsii</name>
    <dbReference type="NCBI Taxonomy" id="398673"/>
    <lineage>
        <taxon>Eukaryota</taxon>
        <taxon>Fungi</taxon>
        <taxon>Dikarya</taxon>
        <taxon>Ascomycota</taxon>
        <taxon>Pezizomycotina</taxon>
        <taxon>Sordariomycetes</taxon>
        <taxon>Hypocreomycetidae</taxon>
        <taxon>Hypocreales</taxon>
        <taxon>Hypocreaceae</taxon>
        <taxon>Trichoderma</taxon>
    </lineage>
</organism>